<keyword evidence="2" id="KW-1185">Reference proteome</keyword>
<evidence type="ECO:0000313" key="1">
    <source>
        <dbReference type="EMBL" id="KAL0482410.1"/>
    </source>
</evidence>
<gene>
    <name evidence="1" type="ORF">AKO1_013058</name>
</gene>
<keyword evidence="1" id="KW-0808">Transferase</keyword>
<evidence type="ECO:0000313" key="2">
    <source>
        <dbReference type="Proteomes" id="UP001431209"/>
    </source>
</evidence>
<protein>
    <submittedName>
        <fullName evidence="1">Sphingoid long chain base kinase</fullName>
    </submittedName>
</protein>
<reference evidence="1 2" key="1">
    <citation type="submission" date="2024-03" db="EMBL/GenBank/DDBJ databases">
        <title>The Acrasis kona genome and developmental transcriptomes reveal deep origins of eukaryotic multicellular pathways.</title>
        <authorList>
            <person name="Sheikh S."/>
            <person name="Fu C.-J."/>
            <person name="Brown M.W."/>
            <person name="Baldauf S.L."/>
        </authorList>
    </citation>
    <scope>NUCLEOTIDE SEQUENCE [LARGE SCALE GENOMIC DNA]</scope>
    <source>
        <strain evidence="1 2">ATCC MYA-3509</strain>
    </source>
</reference>
<dbReference type="Proteomes" id="UP001431209">
    <property type="component" value="Unassembled WGS sequence"/>
</dbReference>
<name>A0AAW2YZ23_9EUKA</name>
<dbReference type="EMBL" id="JAOPGA020000847">
    <property type="protein sequence ID" value="KAL0482410.1"/>
    <property type="molecule type" value="Genomic_DNA"/>
</dbReference>
<dbReference type="GO" id="GO:0016301">
    <property type="term" value="F:kinase activity"/>
    <property type="evidence" value="ECO:0007669"/>
    <property type="project" value="UniProtKB-KW"/>
</dbReference>
<keyword evidence="1" id="KW-0418">Kinase</keyword>
<dbReference type="AlphaFoldDB" id="A0AAW2YZ23"/>
<proteinExistence type="predicted"/>
<sequence length="137" mass="15919">MVQTSFDTSKMNTRHHVHHDTKPLEVEDHNLHHKDSFKHSLNQDKLHHDTYRVNHLQPRADDAMIMDVMQSAEKTVTSAEEAVLQTLDNIEAECEGRYVESNKKFVQRAYKDADATDAKLLQFKQKMTSSYGKTETY</sequence>
<comment type="caution">
    <text evidence="1">The sequence shown here is derived from an EMBL/GenBank/DDBJ whole genome shotgun (WGS) entry which is preliminary data.</text>
</comment>
<accession>A0AAW2YZ23</accession>
<organism evidence="1 2">
    <name type="scientific">Acrasis kona</name>
    <dbReference type="NCBI Taxonomy" id="1008807"/>
    <lineage>
        <taxon>Eukaryota</taxon>
        <taxon>Discoba</taxon>
        <taxon>Heterolobosea</taxon>
        <taxon>Tetramitia</taxon>
        <taxon>Eutetramitia</taxon>
        <taxon>Acrasidae</taxon>
        <taxon>Acrasis</taxon>
    </lineage>
</organism>